<dbReference type="InterPro" id="IPR013783">
    <property type="entry name" value="Ig-like_fold"/>
</dbReference>
<dbReference type="InterPro" id="IPR029058">
    <property type="entry name" value="AB_hydrolase_fold"/>
</dbReference>
<protein>
    <recommendedName>
        <fullName evidence="5">Enterochelin esterase N-terminal domain-containing protein</fullName>
    </recommendedName>
</protein>
<comment type="similarity">
    <text evidence="4">Belongs to the Fes family.</text>
</comment>
<evidence type="ECO:0000256" key="1">
    <source>
        <dbReference type="ARBA" id="ARBA00004496"/>
    </source>
</evidence>
<dbReference type="GO" id="GO:0005737">
    <property type="term" value="C:cytoplasm"/>
    <property type="evidence" value="ECO:0007669"/>
    <property type="project" value="UniProtKB-SubCell"/>
</dbReference>
<dbReference type="RefSeq" id="WP_203912190.1">
    <property type="nucleotide sequence ID" value="NZ_BONY01000049.1"/>
</dbReference>
<dbReference type="GO" id="GO:0006826">
    <property type="term" value="P:iron ion transport"/>
    <property type="evidence" value="ECO:0007669"/>
    <property type="project" value="InterPro"/>
</dbReference>
<dbReference type="Proteomes" id="UP000612899">
    <property type="component" value="Unassembled WGS sequence"/>
</dbReference>
<keyword evidence="3" id="KW-0378">Hydrolase</keyword>
<gene>
    <name evidence="6" type="ORF">Rhe02_65030</name>
</gene>
<proteinExistence type="inferred from homology"/>
<evidence type="ECO:0000256" key="2">
    <source>
        <dbReference type="ARBA" id="ARBA00022490"/>
    </source>
</evidence>
<dbReference type="SUPFAM" id="SSF53474">
    <property type="entry name" value="alpha/beta-Hydrolases"/>
    <property type="match status" value="1"/>
</dbReference>
<evidence type="ECO:0000256" key="4">
    <source>
        <dbReference type="ARBA" id="ARBA00024201"/>
    </source>
</evidence>
<sequence>MLIENAPEAGWNDVTFRWQETDPSNESHAVLVRLIGVTDHAYDDGDVRAFLMQRGSGGQWSVRLRLPSTLRSSYQICPIRDAPWDGHPTEERWARILAAGVPDPLNPLLLAAGVTYGNPDAASILELPQAPPQPWHAPRPGVAPGTMTRHEIGEASIVHVYVPAGYEPQGIPLPLVVLFDGLWWMRLNIAATFDNLIADGAAPPMVVAAVESIHGAPRWHALTHPQVYEPFVLDELVPWIEKRWNVSGDPDRTVLAGQSLGGLVTSHLAHSHPDRFGWVIGLSVAAWWGGDDEGGLSGKQILDAFADTEPVPVRFFLDVGSREGDLLASVRLMRDTLRSRGYWMRYREYDGGHDLACWRGGLADGLVAALSGPRVDES</sequence>
<keyword evidence="7" id="KW-1185">Reference proteome</keyword>
<dbReference type="AlphaFoldDB" id="A0A8J3QFQ9"/>
<evidence type="ECO:0000313" key="7">
    <source>
        <dbReference type="Proteomes" id="UP000612899"/>
    </source>
</evidence>
<accession>A0A8J3QFQ9</accession>
<dbReference type="GO" id="GO:0008849">
    <property type="term" value="F:enterochelin esterase activity"/>
    <property type="evidence" value="ECO:0007669"/>
    <property type="project" value="InterPro"/>
</dbReference>
<dbReference type="SUPFAM" id="SSF81296">
    <property type="entry name" value="E set domains"/>
    <property type="match status" value="1"/>
</dbReference>
<feature type="domain" description="Enterochelin esterase N-terminal" evidence="5">
    <location>
        <begin position="14"/>
        <end position="135"/>
    </location>
</feature>
<dbReference type="InterPro" id="IPR014756">
    <property type="entry name" value="Ig_E-set"/>
</dbReference>
<dbReference type="Gene3D" id="3.40.50.1820">
    <property type="entry name" value="alpha/beta hydrolase"/>
    <property type="match status" value="1"/>
</dbReference>
<dbReference type="EMBL" id="BONY01000049">
    <property type="protein sequence ID" value="GIH08436.1"/>
    <property type="molecule type" value="Genomic_DNA"/>
</dbReference>
<name>A0A8J3QFQ9_9ACTN</name>
<dbReference type="GO" id="GO:0005975">
    <property type="term" value="P:carbohydrate metabolic process"/>
    <property type="evidence" value="ECO:0007669"/>
    <property type="project" value="UniProtKB-ARBA"/>
</dbReference>
<evidence type="ECO:0000259" key="5">
    <source>
        <dbReference type="Pfam" id="PF11806"/>
    </source>
</evidence>
<dbReference type="GO" id="GO:0005506">
    <property type="term" value="F:iron ion binding"/>
    <property type="evidence" value="ECO:0007669"/>
    <property type="project" value="InterPro"/>
</dbReference>
<dbReference type="InterPro" id="IPR021764">
    <property type="entry name" value="Enterochelin_esterase_N"/>
</dbReference>
<organism evidence="6 7">
    <name type="scientific">Rhizocola hellebori</name>
    <dbReference type="NCBI Taxonomy" id="1392758"/>
    <lineage>
        <taxon>Bacteria</taxon>
        <taxon>Bacillati</taxon>
        <taxon>Actinomycetota</taxon>
        <taxon>Actinomycetes</taxon>
        <taxon>Micromonosporales</taxon>
        <taxon>Micromonosporaceae</taxon>
        <taxon>Rhizocola</taxon>
    </lineage>
</organism>
<dbReference type="Pfam" id="PF00756">
    <property type="entry name" value="Esterase"/>
    <property type="match status" value="1"/>
</dbReference>
<dbReference type="PANTHER" id="PTHR48098">
    <property type="entry name" value="ENTEROCHELIN ESTERASE-RELATED"/>
    <property type="match status" value="1"/>
</dbReference>
<dbReference type="PANTHER" id="PTHR48098:SF3">
    <property type="entry name" value="IRON(III) ENTEROBACTIN ESTERASE"/>
    <property type="match status" value="1"/>
</dbReference>
<dbReference type="InterPro" id="IPR000801">
    <property type="entry name" value="Esterase-like"/>
</dbReference>
<comment type="subcellular location">
    <subcellularLocation>
        <location evidence="1">Cytoplasm</location>
    </subcellularLocation>
</comment>
<reference evidence="6" key="1">
    <citation type="submission" date="2021-01" db="EMBL/GenBank/DDBJ databases">
        <title>Whole genome shotgun sequence of Rhizocola hellebori NBRC 109834.</title>
        <authorList>
            <person name="Komaki H."/>
            <person name="Tamura T."/>
        </authorList>
    </citation>
    <scope>NUCLEOTIDE SEQUENCE</scope>
    <source>
        <strain evidence="6">NBRC 109834</strain>
    </source>
</reference>
<dbReference type="Gene3D" id="2.60.40.10">
    <property type="entry name" value="Immunoglobulins"/>
    <property type="match status" value="1"/>
</dbReference>
<comment type="caution">
    <text evidence="6">The sequence shown here is derived from an EMBL/GenBank/DDBJ whole genome shotgun (WGS) entry which is preliminary data.</text>
</comment>
<dbReference type="Pfam" id="PF11806">
    <property type="entry name" value="Enterochelin_N"/>
    <property type="match status" value="1"/>
</dbReference>
<dbReference type="InterPro" id="IPR050583">
    <property type="entry name" value="Mycobacterial_A85_antigen"/>
</dbReference>
<evidence type="ECO:0000256" key="3">
    <source>
        <dbReference type="ARBA" id="ARBA00022801"/>
    </source>
</evidence>
<keyword evidence="2" id="KW-0963">Cytoplasm</keyword>
<evidence type="ECO:0000313" key="6">
    <source>
        <dbReference type="EMBL" id="GIH08436.1"/>
    </source>
</evidence>